<keyword evidence="7" id="KW-0234">DNA repair</keyword>
<dbReference type="PANTHER" id="PTHR12415:SF0">
    <property type="entry name" value="TYROSYL-DNA PHOSPHODIESTERASE 1"/>
    <property type="match status" value="1"/>
</dbReference>
<evidence type="ECO:0000256" key="3">
    <source>
        <dbReference type="ARBA" id="ARBA00022722"/>
    </source>
</evidence>
<evidence type="ECO:0008006" key="14">
    <source>
        <dbReference type="Google" id="ProtNLM"/>
    </source>
</evidence>
<keyword evidence="13" id="KW-1185">Reference proteome</keyword>
<protein>
    <recommendedName>
        <fullName evidence="14">Tyrosyl-DNA phosphodiesterase</fullName>
    </recommendedName>
</protein>
<reference evidence="12" key="1">
    <citation type="submission" date="2022-01" db="EMBL/GenBank/DDBJ databases">
        <authorList>
            <person name="King R."/>
        </authorList>
    </citation>
    <scope>NUCLEOTIDE SEQUENCE</scope>
</reference>
<keyword evidence="3" id="KW-0540">Nuclease</keyword>
<dbReference type="AlphaFoldDB" id="A0A9N9MN39"/>
<dbReference type="OrthoDB" id="47785at2759"/>
<dbReference type="GO" id="GO:0017005">
    <property type="term" value="F:3'-tyrosyl-DNA phosphodiesterase activity"/>
    <property type="evidence" value="ECO:0007669"/>
    <property type="project" value="TreeGrafter"/>
</dbReference>
<dbReference type="SUPFAM" id="SSF56024">
    <property type="entry name" value="Phospholipase D/nuclease"/>
    <property type="match status" value="2"/>
</dbReference>
<evidence type="ECO:0000313" key="12">
    <source>
        <dbReference type="EMBL" id="CAG9763641.1"/>
    </source>
</evidence>
<dbReference type="PANTHER" id="PTHR12415">
    <property type="entry name" value="TYROSYL-DNA PHOSPHODIESTERASE 1"/>
    <property type="match status" value="1"/>
</dbReference>
<evidence type="ECO:0000256" key="4">
    <source>
        <dbReference type="ARBA" id="ARBA00022763"/>
    </source>
</evidence>
<evidence type="ECO:0000256" key="1">
    <source>
        <dbReference type="ARBA" id="ARBA00004123"/>
    </source>
</evidence>
<feature type="active site" description="Nucleophile" evidence="9">
    <location>
        <position position="166"/>
    </location>
</feature>
<feature type="binding site" evidence="10">
    <location>
        <position position="405"/>
    </location>
    <ligand>
        <name>substrate</name>
    </ligand>
</feature>
<evidence type="ECO:0000256" key="5">
    <source>
        <dbReference type="ARBA" id="ARBA00022801"/>
    </source>
</evidence>
<dbReference type="GO" id="GO:0003697">
    <property type="term" value="F:single-stranded DNA binding"/>
    <property type="evidence" value="ECO:0007669"/>
    <property type="project" value="TreeGrafter"/>
</dbReference>
<evidence type="ECO:0000256" key="10">
    <source>
        <dbReference type="PIRSR" id="PIRSR610347-2"/>
    </source>
</evidence>
<accession>A0A9N9MN39</accession>
<evidence type="ECO:0000313" key="13">
    <source>
        <dbReference type="Proteomes" id="UP001152799"/>
    </source>
</evidence>
<dbReference type="EMBL" id="OU892290">
    <property type="protein sequence ID" value="CAG9763641.1"/>
    <property type="molecule type" value="Genomic_DNA"/>
</dbReference>
<dbReference type="GO" id="GO:0004527">
    <property type="term" value="F:exonuclease activity"/>
    <property type="evidence" value="ECO:0007669"/>
    <property type="project" value="UniProtKB-KW"/>
</dbReference>
<keyword evidence="6" id="KW-0269">Exonuclease</keyword>
<dbReference type="GO" id="GO:0003690">
    <property type="term" value="F:double-stranded DNA binding"/>
    <property type="evidence" value="ECO:0007669"/>
    <property type="project" value="TreeGrafter"/>
</dbReference>
<evidence type="ECO:0000256" key="11">
    <source>
        <dbReference type="PIRSR" id="PIRSR610347-3"/>
    </source>
</evidence>
<comment type="similarity">
    <text evidence="2">Belongs to the tyrosyl-DNA phosphodiesterase family.</text>
</comment>
<keyword evidence="8" id="KW-0539">Nucleus</keyword>
<keyword evidence="4" id="KW-0227">DNA damage</keyword>
<proteinExistence type="inferred from homology"/>
<dbReference type="GO" id="GO:0006281">
    <property type="term" value="P:DNA repair"/>
    <property type="evidence" value="ECO:0007669"/>
    <property type="project" value="UniProtKB-KW"/>
</dbReference>
<evidence type="ECO:0000256" key="7">
    <source>
        <dbReference type="ARBA" id="ARBA00023204"/>
    </source>
</evidence>
<feature type="binding site" evidence="10">
    <location>
        <position position="168"/>
    </location>
    <ligand>
        <name>substrate</name>
    </ligand>
</feature>
<name>A0A9N9MN39_9CUCU</name>
<dbReference type="Pfam" id="PF06087">
    <property type="entry name" value="Tyr-DNA_phospho"/>
    <property type="match status" value="1"/>
</dbReference>
<evidence type="ECO:0000256" key="6">
    <source>
        <dbReference type="ARBA" id="ARBA00022839"/>
    </source>
</evidence>
<dbReference type="GO" id="GO:0005634">
    <property type="term" value="C:nucleus"/>
    <property type="evidence" value="ECO:0007669"/>
    <property type="project" value="UniProtKB-SubCell"/>
</dbReference>
<sequence>MSSKTGVCNTSAFKTPKKKIIRNSQPSSEAVVVGRRSNLGEALKAKGVDQKLPSKYDHGRTIPHFEVRLSKSNPFRLFYIGPQPNSVTLQDILSKDHISALLIINYIVDVKWIRDQLSSASQRTDDITIVASVRADLDGSMPHPQDPEGLKFFNVRSMPYKFGTHHAKMIIIKYDHGGVRVVVTTANMKVDDWNLYVNGLWVSPLLSRSEDGSGNPDSATNFRKDSVLFLRTYEMFSHDQPFRLITRWMEEISILNCVDVNVYFVASVPGKHQTDLEDWGHCKLRKILISHNKLCHTTASQSHVVAQCSAIGSLGGRDPGWLSSDFLRSTGASGSLCNFHLIYPTAQYVQNFIYSAGSGASTQADNQTCLSYSRAVHAEQSWLTKYLCKWVPADSIKMPAIPHLKTYASVDSEMRRANWFLLTSANMSQAAWGSNSLDQSTSFIKSFEAGVLFIPECCTDSESFSLVDSEDADQHFLQLPYKLLLRYLPKDEPFLTNSPPDFYKKSSLG</sequence>
<dbReference type="Gene3D" id="3.30.870.10">
    <property type="entry name" value="Endonuclease Chain A"/>
    <property type="match status" value="2"/>
</dbReference>
<evidence type="ECO:0000256" key="2">
    <source>
        <dbReference type="ARBA" id="ARBA00010205"/>
    </source>
</evidence>
<comment type="subcellular location">
    <subcellularLocation>
        <location evidence="1">Nucleus</location>
    </subcellularLocation>
</comment>
<organism evidence="12 13">
    <name type="scientific">Ceutorhynchus assimilis</name>
    <name type="common">cabbage seed weevil</name>
    <dbReference type="NCBI Taxonomy" id="467358"/>
    <lineage>
        <taxon>Eukaryota</taxon>
        <taxon>Metazoa</taxon>
        <taxon>Ecdysozoa</taxon>
        <taxon>Arthropoda</taxon>
        <taxon>Hexapoda</taxon>
        <taxon>Insecta</taxon>
        <taxon>Pterygota</taxon>
        <taxon>Neoptera</taxon>
        <taxon>Endopterygota</taxon>
        <taxon>Coleoptera</taxon>
        <taxon>Polyphaga</taxon>
        <taxon>Cucujiformia</taxon>
        <taxon>Curculionidae</taxon>
        <taxon>Ceutorhynchinae</taxon>
        <taxon>Ceutorhynchus</taxon>
    </lineage>
</organism>
<feature type="active site" description="Proton donor/acceptor" evidence="9">
    <location>
        <position position="403"/>
    </location>
</feature>
<evidence type="ECO:0000256" key="9">
    <source>
        <dbReference type="PIRSR" id="PIRSR610347-1"/>
    </source>
</evidence>
<evidence type="ECO:0000256" key="8">
    <source>
        <dbReference type="ARBA" id="ARBA00023242"/>
    </source>
</evidence>
<dbReference type="InterPro" id="IPR010347">
    <property type="entry name" value="Tdp1"/>
</dbReference>
<keyword evidence="5" id="KW-0378">Hydrolase</keyword>
<dbReference type="Proteomes" id="UP001152799">
    <property type="component" value="Chromosome 14"/>
</dbReference>
<feature type="site" description="Interaction with DNA" evidence="11">
    <location>
        <position position="428"/>
    </location>
</feature>
<gene>
    <name evidence="12" type="ORF">CEUTPL_LOCUS4299</name>
</gene>